<dbReference type="InterPro" id="IPR008920">
    <property type="entry name" value="TF_FadR/GntR_C"/>
</dbReference>
<dbReference type="InterPro" id="IPR000524">
    <property type="entry name" value="Tscrpt_reg_HTH_GntR"/>
</dbReference>
<evidence type="ECO:0000259" key="4">
    <source>
        <dbReference type="PROSITE" id="PS50949"/>
    </source>
</evidence>
<proteinExistence type="predicted"/>
<name>A0A8J8MNI7_9FIRM</name>
<keyword evidence="1" id="KW-0805">Transcription regulation</keyword>
<dbReference type="SMART" id="SM00345">
    <property type="entry name" value="HTH_GNTR"/>
    <property type="match status" value="1"/>
</dbReference>
<dbReference type="PRINTS" id="PR00035">
    <property type="entry name" value="HTHGNTR"/>
</dbReference>
<dbReference type="InterPro" id="IPR036388">
    <property type="entry name" value="WH-like_DNA-bd_sf"/>
</dbReference>
<evidence type="ECO:0000256" key="1">
    <source>
        <dbReference type="ARBA" id="ARBA00023015"/>
    </source>
</evidence>
<dbReference type="InterPro" id="IPR011711">
    <property type="entry name" value="GntR_C"/>
</dbReference>
<dbReference type="PANTHER" id="PTHR43537">
    <property type="entry name" value="TRANSCRIPTIONAL REGULATOR, GNTR FAMILY"/>
    <property type="match status" value="1"/>
</dbReference>
<dbReference type="GO" id="GO:0003677">
    <property type="term" value="F:DNA binding"/>
    <property type="evidence" value="ECO:0007669"/>
    <property type="project" value="UniProtKB-KW"/>
</dbReference>
<dbReference type="Pfam" id="PF07729">
    <property type="entry name" value="FCD"/>
    <property type="match status" value="1"/>
</dbReference>
<dbReference type="PROSITE" id="PS50949">
    <property type="entry name" value="HTH_GNTR"/>
    <property type="match status" value="1"/>
</dbReference>
<dbReference type="Gene3D" id="1.20.120.530">
    <property type="entry name" value="GntR ligand-binding domain-like"/>
    <property type="match status" value="1"/>
</dbReference>
<keyword evidence="6" id="KW-1185">Reference proteome</keyword>
<dbReference type="CDD" id="cd07377">
    <property type="entry name" value="WHTH_GntR"/>
    <property type="match status" value="1"/>
</dbReference>
<organism evidence="5 6">
    <name type="scientific">Vallitalea pronyensis</name>
    <dbReference type="NCBI Taxonomy" id="1348613"/>
    <lineage>
        <taxon>Bacteria</taxon>
        <taxon>Bacillati</taxon>
        <taxon>Bacillota</taxon>
        <taxon>Clostridia</taxon>
        <taxon>Lachnospirales</taxon>
        <taxon>Vallitaleaceae</taxon>
        <taxon>Vallitalea</taxon>
    </lineage>
</organism>
<evidence type="ECO:0000256" key="2">
    <source>
        <dbReference type="ARBA" id="ARBA00023125"/>
    </source>
</evidence>
<evidence type="ECO:0000313" key="5">
    <source>
        <dbReference type="EMBL" id="QUI24826.1"/>
    </source>
</evidence>
<dbReference type="Gene3D" id="1.10.10.10">
    <property type="entry name" value="Winged helix-like DNA-binding domain superfamily/Winged helix DNA-binding domain"/>
    <property type="match status" value="1"/>
</dbReference>
<dbReference type="EMBL" id="CP058649">
    <property type="protein sequence ID" value="QUI24826.1"/>
    <property type="molecule type" value="Genomic_DNA"/>
</dbReference>
<evidence type="ECO:0000256" key="3">
    <source>
        <dbReference type="ARBA" id="ARBA00023163"/>
    </source>
</evidence>
<keyword evidence="2" id="KW-0238">DNA-binding</keyword>
<dbReference type="InterPro" id="IPR036390">
    <property type="entry name" value="WH_DNA-bd_sf"/>
</dbReference>
<dbReference type="SUPFAM" id="SSF46785">
    <property type="entry name" value="Winged helix' DNA-binding domain"/>
    <property type="match status" value="1"/>
</dbReference>
<evidence type="ECO:0000313" key="6">
    <source>
        <dbReference type="Proteomes" id="UP000683246"/>
    </source>
</evidence>
<protein>
    <submittedName>
        <fullName evidence="5">GntR family transcriptional regulator</fullName>
    </submittedName>
</protein>
<sequence length="204" mass="23937">MKMNDSMIFLTISEQIKNSIKERIVNGELTENTPLREQELSTEFGISRGPVRDALKELTKEGFLVAKPNAGVRVAYRPKEDVLDLVIHLRKEIEGFVIEHIIETITDDDIAHLENILDQMKKACQEDNINTVEILDNRFHKYLVEHYKDTHLLELWMFIGNCMVYRYDRFNDLMGSYMEHQNILEAIKKKDKKQTIELLNTNIQ</sequence>
<gene>
    <name evidence="5" type="ORF">HZI73_22095</name>
</gene>
<dbReference type="RefSeq" id="WP_212695523.1">
    <property type="nucleotide sequence ID" value="NZ_CP058649.1"/>
</dbReference>
<dbReference type="PANTHER" id="PTHR43537:SF5">
    <property type="entry name" value="UXU OPERON TRANSCRIPTIONAL REGULATOR"/>
    <property type="match status" value="1"/>
</dbReference>
<dbReference type="KEGG" id="vpy:HZI73_22095"/>
<accession>A0A8J8MNI7</accession>
<dbReference type="SUPFAM" id="SSF48008">
    <property type="entry name" value="GntR ligand-binding domain-like"/>
    <property type="match status" value="1"/>
</dbReference>
<dbReference type="GO" id="GO:0003700">
    <property type="term" value="F:DNA-binding transcription factor activity"/>
    <property type="evidence" value="ECO:0007669"/>
    <property type="project" value="InterPro"/>
</dbReference>
<feature type="domain" description="HTH gntR-type" evidence="4">
    <location>
        <begin position="10"/>
        <end position="77"/>
    </location>
</feature>
<reference evidence="5" key="1">
    <citation type="submission" date="2020-07" db="EMBL/GenBank/DDBJ databases">
        <title>Vallitalea pronyensis genome.</title>
        <authorList>
            <person name="Postec A."/>
        </authorList>
    </citation>
    <scope>NUCLEOTIDE SEQUENCE</scope>
    <source>
        <strain evidence="5">FatNI3</strain>
    </source>
</reference>
<dbReference type="Pfam" id="PF00392">
    <property type="entry name" value="GntR"/>
    <property type="match status" value="1"/>
</dbReference>
<keyword evidence="3" id="KW-0804">Transcription</keyword>
<dbReference type="AlphaFoldDB" id="A0A8J8MNI7"/>
<dbReference type="Proteomes" id="UP000683246">
    <property type="component" value="Chromosome"/>
</dbReference>